<name>A0A972NZB3_9BURK</name>
<dbReference type="EMBL" id="WOEZ01000215">
    <property type="protein sequence ID" value="NPT60320.1"/>
    <property type="molecule type" value="Genomic_DNA"/>
</dbReference>
<protein>
    <recommendedName>
        <fullName evidence="5">Outer membrane lipoprotein-sorting protein</fullName>
    </recommendedName>
</protein>
<comment type="caution">
    <text evidence="3">The sequence shown here is derived from an EMBL/GenBank/DDBJ whole genome shotgun (WGS) entry which is preliminary data.</text>
</comment>
<accession>A0A972NZB3</accession>
<evidence type="ECO:0000313" key="3">
    <source>
        <dbReference type="EMBL" id="NPT60320.1"/>
    </source>
</evidence>
<organism evidence="3 4">
    <name type="scientific">Paraburkholderia elongata</name>
    <dbReference type="NCBI Taxonomy" id="2675747"/>
    <lineage>
        <taxon>Bacteria</taxon>
        <taxon>Pseudomonadati</taxon>
        <taxon>Pseudomonadota</taxon>
        <taxon>Betaproteobacteria</taxon>
        <taxon>Burkholderiales</taxon>
        <taxon>Burkholderiaceae</taxon>
        <taxon>Paraburkholderia</taxon>
    </lineage>
</organism>
<gene>
    <name evidence="3" type="ORF">GNZ13_38635</name>
</gene>
<evidence type="ECO:0000313" key="4">
    <source>
        <dbReference type="Proteomes" id="UP000655523"/>
    </source>
</evidence>
<evidence type="ECO:0000256" key="1">
    <source>
        <dbReference type="SAM" id="MobiDB-lite"/>
    </source>
</evidence>
<dbReference type="Gene3D" id="2.50.20.10">
    <property type="entry name" value="Lipoprotein localisation LolA/LolB/LppX"/>
    <property type="match status" value="1"/>
</dbReference>
<dbReference type="Proteomes" id="UP000655523">
    <property type="component" value="Unassembled WGS sequence"/>
</dbReference>
<reference evidence="3 4" key="1">
    <citation type="submission" date="2019-11" db="EMBL/GenBank/DDBJ databases">
        <title>Metabolism of dissolved organic matter in forest soils.</title>
        <authorList>
            <person name="Cyle K.T."/>
            <person name="Wilhelm R.C."/>
            <person name="Martinez C.E."/>
        </authorList>
    </citation>
    <scope>NUCLEOTIDE SEQUENCE [LARGE SCALE GENOMIC DNA]</scope>
    <source>
        <strain evidence="3 4">5N</strain>
    </source>
</reference>
<sequence length="279" mass="30484">MTRIALWVLVGCLTAAVYASEQIPEGHDLSADQIVEKNVAARGGLDAWRKVQTMVWVGHVDSANSPARDLPFILALKRPNKTRFEITVLNQKTVRVFDGREGWKASPSGMGSGNLRPYTMDELKSAHDEQVIDGLLIDHQAKGIDVTLDGTDKVDGHDAYRLAAKLPSGLIRHVWVDAKTFLDVKYDRKARSARGEPVTVEVSYSDYKNIDGLQVPYTIESGTAASGTRDKLTIDKVSLNPPLDDVIFAKPASPGRRSSVSIDVDASPPALRAMNRPTP</sequence>
<feature type="signal peptide" evidence="2">
    <location>
        <begin position="1"/>
        <end position="19"/>
    </location>
</feature>
<dbReference type="AlphaFoldDB" id="A0A972NZB3"/>
<keyword evidence="4" id="KW-1185">Reference proteome</keyword>
<evidence type="ECO:0000256" key="2">
    <source>
        <dbReference type="SAM" id="SignalP"/>
    </source>
</evidence>
<proteinExistence type="predicted"/>
<keyword evidence="2" id="KW-0732">Signal</keyword>
<evidence type="ECO:0008006" key="5">
    <source>
        <dbReference type="Google" id="ProtNLM"/>
    </source>
</evidence>
<feature type="region of interest" description="Disordered" evidence="1">
    <location>
        <begin position="250"/>
        <end position="279"/>
    </location>
</feature>
<feature type="chain" id="PRO_5038000647" description="Outer membrane lipoprotein-sorting protein" evidence="2">
    <location>
        <begin position="20"/>
        <end position="279"/>
    </location>
</feature>
<dbReference type="RefSeq" id="WP_172174997.1">
    <property type="nucleotide sequence ID" value="NZ_WOEZ01000215.1"/>
</dbReference>